<gene>
    <name evidence="2" type="ORF">VST7929_00134</name>
</gene>
<evidence type="ECO:0000259" key="1">
    <source>
        <dbReference type="Pfam" id="PF10675"/>
    </source>
</evidence>
<feature type="domain" description="DUF2489" evidence="1">
    <location>
        <begin position="13"/>
        <end position="141"/>
    </location>
</feature>
<sequence length="149" mass="17271">MMTGLFVLASLVVLALAIYAGRLLYQLRHQRLSQTAHIARMKQQRNDTLLGHIRDLAKAGEQDMGVVSEVVIRIYQLWIHLQPAPHGFAEAYPACFELYEIVCDMPRGEQRQTYRKKERMAFDLQRLKAEARLGQRIEEELLTLSQLTY</sequence>
<dbReference type="EMBL" id="CAKLDI010000001">
    <property type="protein sequence ID" value="CAH0532317.1"/>
    <property type="molecule type" value="Genomic_DNA"/>
</dbReference>
<evidence type="ECO:0000313" key="3">
    <source>
        <dbReference type="Proteomes" id="UP000838672"/>
    </source>
</evidence>
<reference evidence="2" key="1">
    <citation type="submission" date="2021-11" db="EMBL/GenBank/DDBJ databases">
        <authorList>
            <person name="Rodrigo-Torres L."/>
            <person name="Arahal R. D."/>
            <person name="Lucena T."/>
        </authorList>
    </citation>
    <scope>NUCLEOTIDE SEQUENCE</scope>
    <source>
        <strain evidence="2">CECT 7929</strain>
    </source>
</reference>
<dbReference type="InterPro" id="IPR019617">
    <property type="entry name" value="DUF2489"/>
</dbReference>
<dbReference type="Proteomes" id="UP000838672">
    <property type="component" value="Unassembled WGS sequence"/>
</dbReference>
<accession>A0ABN8DSC5</accession>
<protein>
    <recommendedName>
        <fullName evidence="1">DUF2489 domain-containing protein</fullName>
    </recommendedName>
</protein>
<keyword evidence="3" id="KW-1185">Reference proteome</keyword>
<name>A0ABN8DSC5_9VIBR</name>
<proteinExistence type="predicted"/>
<organism evidence="2 3">
    <name type="scientific">Vibrio stylophorae</name>
    <dbReference type="NCBI Taxonomy" id="659351"/>
    <lineage>
        <taxon>Bacteria</taxon>
        <taxon>Pseudomonadati</taxon>
        <taxon>Pseudomonadota</taxon>
        <taxon>Gammaproteobacteria</taxon>
        <taxon>Vibrionales</taxon>
        <taxon>Vibrionaceae</taxon>
        <taxon>Vibrio</taxon>
    </lineage>
</organism>
<dbReference type="RefSeq" id="WP_237464137.1">
    <property type="nucleotide sequence ID" value="NZ_CAKLDI010000001.1"/>
</dbReference>
<dbReference type="Pfam" id="PF10675">
    <property type="entry name" value="DUF2489"/>
    <property type="match status" value="1"/>
</dbReference>
<comment type="caution">
    <text evidence="2">The sequence shown here is derived from an EMBL/GenBank/DDBJ whole genome shotgun (WGS) entry which is preliminary data.</text>
</comment>
<evidence type="ECO:0000313" key="2">
    <source>
        <dbReference type="EMBL" id="CAH0532317.1"/>
    </source>
</evidence>